<accession>A0A6J4UW64</accession>
<dbReference type="EMBL" id="CADCWN010000065">
    <property type="protein sequence ID" value="CAA9559601.1"/>
    <property type="molecule type" value="Genomic_DNA"/>
</dbReference>
<evidence type="ECO:0000256" key="1">
    <source>
        <dbReference type="ARBA" id="ARBA00001946"/>
    </source>
</evidence>
<evidence type="ECO:0000256" key="5">
    <source>
        <dbReference type="ARBA" id="ARBA00022842"/>
    </source>
</evidence>
<reference evidence="7" key="1">
    <citation type="submission" date="2020-02" db="EMBL/GenBank/DDBJ databases">
        <authorList>
            <person name="Meier V. D."/>
        </authorList>
    </citation>
    <scope>NUCLEOTIDE SEQUENCE</scope>
    <source>
        <strain evidence="7">AVDCRST_MAG18</strain>
    </source>
</reference>
<dbReference type="PROSITE" id="PS00444">
    <property type="entry name" value="POLYPRENYL_SYNTHASE_2"/>
    <property type="match status" value="1"/>
</dbReference>
<organism evidence="7">
    <name type="scientific">uncultured Thermomicrobiales bacterium</name>
    <dbReference type="NCBI Taxonomy" id="1645740"/>
    <lineage>
        <taxon>Bacteria</taxon>
        <taxon>Pseudomonadati</taxon>
        <taxon>Thermomicrobiota</taxon>
        <taxon>Thermomicrobia</taxon>
        <taxon>Thermomicrobiales</taxon>
        <taxon>environmental samples</taxon>
    </lineage>
</organism>
<dbReference type="GO" id="GO:0097269">
    <property type="term" value="F:all-trans-decaprenyl-diphosphate synthase activity"/>
    <property type="evidence" value="ECO:0007669"/>
    <property type="project" value="UniProtKB-EC"/>
</dbReference>
<dbReference type="InterPro" id="IPR000092">
    <property type="entry name" value="Polyprenyl_synt"/>
</dbReference>
<evidence type="ECO:0000256" key="3">
    <source>
        <dbReference type="ARBA" id="ARBA00022679"/>
    </source>
</evidence>
<dbReference type="Pfam" id="PF00348">
    <property type="entry name" value="polyprenyl_synt"/>
    <property type="match status" value="1"/>
</dbReference>
<sequence length="329" mass="35755">MSVKPDLRDLFGAVRDDLAGVDAQVRAAAEVDYPLLAAVVNDIVGAGGKRMRPSLMLLLARAFDHDPERVITAAAASELLHIAGLVHDDLIDQADTRRGAPTLNSMFNDGTVILLGDYLFAQAARTAARTGSTRVMDIFGRILAEITDGQLREIFKAHDVEQTIDDYERRIYGKTASLFAGSAEIAAVLCEVPEEQIQAARQYATDLGIAFQIVDDVLDIRETSETLGKPAGSDLRQGTVTLPMLYFIGNGHDPDSVALVRRAIVGGDISEAEYDAAIGELRESDVLRKSLDEAIRYVERAKAALDILPPSEARDTLRALADFAVERHR</sequence>
<dbReference type="AlphaFoldDB" id="A0A6J4UW64"/>
<dbReference type="GO" id="GO:0008299">
    <property type="term" value="P:isoprenoid biosynthetic process"/>
    <property type="evidence" value="ECO:0007669"/>
    <property type="project" value="InterPro"/>
</dbReference>
<keyword evidence="5" id="KW-0460">Magnesium</keyword>
<keyword evidence="4" id="KW-0479">Metal-binding</keyword>
<comment type="cofactor">
    <cofactor evidence="1">
        <name>Mg(2+)</name>
        <dbReference type="ChEBI" id="CHEBI:18420"/>
    </cofactor>
</comment>
<keyword evidence="3 6" id="KW-0808">Transferase</keyword>
<dbReference type="SFLD" id="SFLDG01017">
    <property type="entry name" value="Polyprenyl_Transferase_Like"/>
    <property type="match status" value="1"/>
</dbReference>
<dbReference type="InterPro" id="IPR008949">
    <property type="entry name" value="Isoprenoid_synthase_dom_sf"/>
</dbReference>
<dbReference type="CDD" id="cd00685">
    <property type="entry name" value="Trans_IPPS_HT"/>
    <property type="match status" value="1"/>
</dbReference>
<dbReference type="PANTHER" id="PTHR12001">
    <property type="entry name" value="GERANYLGERANYL PYROPHOSPHATE SYNTHASE"/>
    <property type="match status" value="1"/>
</dbReference>
<evidence type="ECO:0000256" key="4">
    <source>
        <dbReference type="ARBA" id="ARBA00022723"/>
    </source>
</evidence>
<dbReference type="InterPro" id="IPR033749">
    <property type="entry name" value="Polyprenyl_synt_CS"/>
</dbReference>
<name>A0A6J4UW64_9BACT</name>
<evidence type="ECO:0000313" key="7">
    <source>
        <dbReference type="EMBL" id="CAA9559601.1"/>
    </source>
</evidence>
<protein>
    <submittedName>
        <fullName evidence="7">Decaprenyl diphosphate synthase</fullName>
        <ecNumber evidence="7">2.5.1.91</ecNumber>
    </submittedName>
</protein>
<dbReference type="PANTHER" id="PTHR12001:SF69">
    <property type="entry name" value="ALL TRANS-POLYPRENYL-DIPHOSPHATE SYNTHASE PDSS1"/>
    <property type="match status" value="1"/>
</dbReference>
<proteinExistence type="inferred from homology"/>
<evidence type="ECO:0000256" key="2">
    <source>
        <dbReference type="ARBA" id="ARBA00006706"/>
    </source>
</evidence>
<dbReference type="GO" id="GO:0046872">
    <property type="term" value="F:metal ion binding"/>
    <property type="evidence" value="ECO:0007669"/>
    <property type="project" value="UniProtKB-KW"/>
</dbReference>
<dbReference type="Gene3D" id="1.10.600.10">
    <property type="entry name" value="Farnesyl Diphosphate Synthase"/>
    <property type="match status" value="1"/>
</dbReference>
<evidence type="ECO:0000256" key="6">
    <source>
        <dbReference type="RuleBase" id="RU004466"/>
    </source>
</evidence>
<comment type="similarity">
    <text evidence="2 6">Belongs to the FPP/GGPP synthase family.</text>
</comment>
<gene>
    <name evidence="7" type="ORF">AVDCRST_MAG18-970</name>
</gene>
<dbReference type="SFLD" id="SFLDS00005">
    <property type="entry name" value="Isoprenoid_Synthase_Type_I"/>
    <property type="match status" value="1"/>
</dbReference>
<dbReference type="EC" id="2.5.1.91" evidence="7"/>
<dbReference type="SUPFAM" id="SSF48576">
    <property type="entry name" value="Terpenoid synthases"/>
    <property type="match status" value="1"/>
</dbReference>
<dbReference type="PROSITE" id="PS00723">
    <property type="entry name" value="POLYPRENYL_SYNTHASE_1"/>
    <property type="match status" value="1"/>
</dbReference>